<evidence type="ECO:0000256" key="3">
    <source>
        <dbReference type="ARBA" id="ARBA00022490"/>
    </source>
</evidence>
<reference evidence="4 5" key="1">
    <citation type="submission" date="2020-02" db="EMBL/GenBank/DDBJ databases">
        <title>Complete genome of Muricauda sp. 501str8.</title>
        <authorList>
            <person name="Dong B."/>
            <person name="Zhu S."/>
            <person name="Yang J."/>
            <person name="Chen J."/>
        </authorList>
    </citation>
    <scope>NUCLEOTIDE SEQUENCE [LARGE SCALE GENOMIC DNA]</scope>
    <source>
        <strain evidence="4 5">501str8</strain>
    </source>
</reference>
<dbReference type="PANTHER" id="PTHR38772">
    <property type="match status" value="1"/>
</dbReference>
<sequence>MPYRNLIIHSIEKEQFSDTVIVVKSKSTIDIDDESIEKFCDSLVDSYRNDNRISNTKFKENSRFKGMYDGLKKSEKTFVECTSEMVDSIASILELTKTAKGGKFVFIEAQQNGNDFFYVFLIRDTTGGQIKYSSENSKYVLNSVEYADTNNLAMAARVNYNIYKLSQNDDLLNYLSFTYSGNKQDGVSDYFANWLGASELHKNSEYAIHLRKAILKIGDFDEAEHAGSATEKLQLVLNYAMSNEDDIINIYSLSEHLYGPDNRNLIRDTCDENNFIFTERFKLITTSKNLFRNISVKVGEIKLQFPRIFLENQTVKVSNGVVVIDDSTLAEKIIQDYESKNEA</sequence>
<dbReference type="AlphaFoldDB" id="A0A6G7J3I7"/>
<dbReference type="RefSeq" id="WP_166248546.1">
    <property type="nucleotide sequence ID" value="NZ_CP049616.1"/>
</dbReference>
<evidence type="ECO:0000313" key="4">
    <source>
        <dbReference type="EMBL" id="QII45032.1"/>
    </source>
</evidence>
<evidence type="ECO:0000313" key="5">
    <source>
        <dbReference type="Proteomes" id="UP000502928"/>
    </source>
</evidence>
<keyword evidence="5" id="KW-1185">Reference proteome</keyword>
<protein>
    <recommendedName>
        <fullName evidence="6">Nucleoid-associated protein</fullName>
    </recommendedName>
</protein>
<accession>A0A6G7J3I7</accession>
<keyword evidence="3" id="KW-0963">Cytoplasm</keyword>
<dbReference type="PANTHER" id="PTHR38772:SF1">
    <property type="entry name" value="NUCLEOID-ASSOCIATED PROTEIN YEJK"/>
    <property type="match status" value="1"/>
</dbReference>
<gene>
    <name evidence="4" type="ORF">GVT53_10185</name>
</gene>
<dbReference type="GO" id="GO:0005737">
    <property type="term" value="C:cytoplasm"/>
    <property type="evidence" value="ECO:0007669"/>
    <property type="project" value="UniProtKB-SubCell"/>
</dbReference>
<dbReference type="Pfam" id="PF04245">
    <property type="entry name" value="NA37"/>
    <property type="match status" value="1"/>
</dbReference>
<comment type="similarity">
    <text evidence="2">Belongs to the YejK family.</text>
</comment>
<comment type="subcellular location">
    <subcellularLocation>
        <location evidence="1">Cytoplasm</location>
    </subcellularLocation>
</comment>
<dbReference type="GO" id="GO:0043590">
    <property type="term" value="C:bacterial nucleoid"/>
    <property type="evidence" value="ECO:0007669"/>
    <property type="project" value="TreeGrafter"/>
</dbReference>
<dbReference type="GO" id="GO:0003690">
    <property type="term" value="F:double-stranded DNA binding"/>
    <property type="evidence" value="ECO:0007669"/>
    <property type="project" value="TreeGrafter"/>
</dbReference>
<evidence type="ECO:0008006" key="6">
    <source>
        <dbReference type="Google" id="ProtNLM"/>
    </source>
</evidence>
<dbReference type="GO" id="GO:0003727">
    <property type="term" value="F:single-stranded RNA binding"/>
    <property type="evidence" value="ECO:0007669"/>
    <property type="project" value="TreeGrafter"/>
</dbReference>
<evidence type="ECO:0000256" key="1">
    <source>
        <dbReference type="ARBA" id="ARBA00004496"/>
    </source>
</evidence>
<dbReference type="Proteomes" id="UP000502928">
    <property type="component" value="Chromosome"/>
</dbReference>
<evidence type="ECO:0000256" key="2">
    <source>
        <dbReference type="ARBA" id="ARBA00009035"/>
    </source>
</evidence>
<organism evidence="4 5">
    <name type="scientific">Flagellimonas oceani</name>
    <dbReference type="NCBI Taxonomy" id="2698672"/>
    <lineage>
        <taxon>Bacteria</taxon>
        <taxon>Pseudomonadati</taxon>
        <taxon>Bacteroidota</taxon>
        <taxon>Flavobacteriia</taxon>
        <taxon>Flavobacteriales</taxon>
        <taxon>Flavobacteriaceae</taxon>
        <taxon>Flagellimonas</taxon>
    </lineage>
</organism>
<name>A0A6G7J3I7_9FLAO</name>
<dbReference type="InterPro" id="IPR007358">
    <property type="entry name" value="Nucleoid_associated_NdpA"/>
</dbReference>
<dbReference type="KEGG" id="mut:GVT53_10185"/>
<dbReference type="EMBL" id="CP049616">
    <property type="protein sequence ID" value="QII45032.1"/>
    <property type="molecule type" value="Genomic_DNA"/>
</dbReference>
<proteinExistence type="inferred from homology"/>